<organism evidence="1 2">
    <name type="scientific">Diplocarpon coronariae</name>
    <dbReference type="NCBI Taxonomy" id="2795749"/>
    <lineage>
        <taxon>Eukaryota</taxon>
        <taxon>Fungi</taxon>
        <taxon>Dikarya</taxon>
        <taxon>Ascomycota</taxon>
        <taxon>Pezizomycotina</taxon>
        <taxon>Leotiomycetes</taxon>
        <taxon>Helotiales</taxon>
        <taxon>Drepanopezizaceae</taxon>
        <taxon>Diplocarpon</taxon>
    </lineage>
</organism>
<dbReference type="Proteomes" id="UP000242519">
    <property type="component" value="Unassembled WGS sequence"/>
</dbReference>
<reference evidence="1 2" key="1">
    <citation type="submission" date="2017-04" db="EMBL/GenBank/DDBJ databases">
        <title>Draft genome sequence of Marssonina coronaria NL1: causal agent of apple blotch.</title>
        <authorList>
            <person name="Cheng Q."/>
        </authorList>
    </citation>
    <scope>NUCLEOTIDE SEQUENCE [LARGE SCALE GENOMIC DNA]</scope>
    <source>
        <strain evidence="1 2">NL1</strain>
    </source>
</reference>
<evidence type="ECO:0000313" key="2">
    <source>
        <dbReference type="Proteomes" id="UP000242519"/>
    </source>
</evidence>
<protein>
    <submittedName>
        <fullName evidence="1">Uncharacterized protein</fullName>
    </submittedName>
</protein>
<dbReference type="InParanoid" id="A0A218ZEE4"/>
<accession>A0A218ZEE4</accession>
<dbReference type="EMBL" id="MZNU01000061">
    <property type="protein sequence ID" value="OWP05645.1"/>
    <property type="molecule type" value="Genomic_DNA"/>
</dbReference>
<comment type="caution">
    <text evidence="1">The sequence shown here is derived from an EMBL/GenBank/DDBJ whole genome shotgun (WGS) entry which is preliminary data.</text>
</comment>
<evidence type="ECO:0000313" key="1">
    <source>
        <dbReference type="EMBL" id="OWP05645.1"/>
    </source>
</evidence>
<proteinExistence type="predicted"/>
<name>A0A218ZEE4_9HELO</name>
<dbReference type="AlphaFoldDB" id="A0A218ZEE4"/>
<gene>
    <name evidence="1" type="ORF">B2J93_1694</name>
</gene>
<sequence length="167" mass="19118">MGDSPTTRFHAPIRFHQHNLSLYNPDESAAVNTTTPRSRTAYGRLLPTLGVENERTSILVQILKEFDFTNVSVTPILPRTDELAKYNCYGELHLPPGCCEGLEYRVRVQNTSPSSMNPRQDHREREKTEQLVDLKIENNNGHVYPPRLSDDSAHYWPTGGYSTRHRI</sequence>
<keyword evidence="2" id="KW-1185">Reference proteome</keyword>